<keyword evidence="1" id="KW-0175">Coiled coil</keyword>
<dbReference type="InterPro" id="IPR025139">
    <property type="entry name" value="DUF4062"/>
</dbReference>
<evidence type="ECO:0000256" key="1">
    <source>
        <dbReference type="SAM" id="Coils"/>
    </source>
</evidence>
<dbReference type="eggNOG" id="COG2226">
    <property type="taxonomic scope" value="Bacteria"/>
</dbReference>
<accession>E8TG42</accession>
<dbReference type="OrthoDB" id="72299at2"/>
<dbReference type="KEGG" id="mci:Mesci_3188"/>
<dbReference type="STRING" id="765698.Mesci_3188"/>
<gene>
    <name evidence="3" type="ordered locus">Mesci_3188</name>
</gene>
<dbReference type="RefSeq" id="WP_013530995.1">
    <property type="nucleotide sequence ID" value="NC_014923.1"/>
</dbReference>
<proteinExistence type="predicted"/>
<evidence type="ECO:0000313" key="3">
    <source>
        <dbReference type="EMBL" id="ADV12312.1"/>
    </source>
</evidence>
<dbReference type="EMBL" id="CP002447">
    <property type="protein sequence ID" value="ADV12312.1"/>
    <property type="molecule type" value="Genomic_DNA"/>
</dbReference>
<dbReference type="Proteomes" id="UP000007471">
    <property type="component" value="Chromosome"/>
</dbReference>
<feature type="domain" description="DUF4062" evidence="2">
    <location>
        <begin position="8"/>
        <end position="89"/>
    </location>
</feature>
<dbReference type="HOGENOM" id="CLU_062193_1_1_5"/>
<evidence type="ECO:0000313" key="4">
    <source>
        <dbReference type="Proteomes" id="UP000007471"/>
    </source>
</evidence>
<evidence type="ECO:0000259" key="2">
    <source>
        <dbReference type="Pfam" id="PF13271"/>
    </source>
</evidence>
<name>E8TG42_MESCW</name>
<dbReference type="AlphaFoldDB" id="E8TG42"/>
<sequence length="356" mass="40999">MATERRFQVFVSSTYQDLEDERREIIQALLELDCMPSGMELFPAANDDQWTLIKRVIDDCDYYIVIIAGRYGSVSDDGISYTEMEYRYALEKNKPIIGFLHKNPAQIPSVKTDIDKEKNEKLEIFRDLVRKKMIKFWESPAELGSVVSRSLIRLIKDNPTHGWVKGDNLSSDAAREEILRLKSKIEKLESEIEVISTIDPDIQKNLARGSDKVEVEGIVLISDHGGSYNASRYTHKTELTWNDVFSAVSPLLLDEGSKRDIERRIVEVVTKKDIELFRKFAKSKSKTFAEFEINDNSVEMCVVQFIALNYIEKGIKRRPINDRGSYWKLTPIGEKAMYELRAIRRPSDPALFDTLV</sequence>
<dbReference type="Pfam" id="PF13271">
    <property type="entry name" value="DUF4062"/>
    <property type="match status" value="1"/>
</dbReference>
<organism evidence="3 4">
    <name type="scientific">Mesorhizobium ciceri biovar biserrulae (strain HAMBI 2942 / LMG 23838 / WSM1271)</name>
    <dbReference type="NCBI Taxonomy" id="765698"/>
    <lineage>
        <taxon>Bacteria</taxon>
        <taxon>Pseudomonadati</taxon>
        <taxon>Pseudomonadota</taxon>
        <taxon>Alphaproteobacteria</taxon>
        <taxon>Hyphomicrobiales</taxon>
        <taxon>Phyllobacteriaceae</taxon>
        <taxon>Mesorhizobium</taxon>
    </lineage>
</organism>
<reference evidence="4" key="1">
    <citation type="submission" date="2011-01" db="EMBL/GenBank/DDBJ databases">
        <title>Complete sequence of chromosome of Mesorhizobium ciceri bv. biserrulae WSM1271.</title>
        <authorList>
            <person name="Lucas S."/>
            <person name="Copeland A."/>
            <person name="Lapidus A."/>
            <person name="Cheng J.-F."/>
            <person name="Goodwin L."/>
            <person name="Pitluck S."/>
            <person name="Teshima H."/>
            <person name="Detter J.C."/>
            <person name="Han C."/>
            <person name="Tapia R."/>
            <person name="Land M."/>
            <person name="Hauser L."/>
            <person name="Kyrpides N."/>
            <person name="Ivanova N."/>
            <person name="Nandasena K."/>
            <person name="Reeve W.G."/>
            <person name="Howieson J.G."/>
            <person name="O'Hara G."/>
            <person name="Tiwari R.P."/>
            <person name="Woyke T."/>
        </authorList>
    </citation>
    <scope>NUCLEOTIDE SEQUENCE [LARGE SCALE GENOMIC DNA]</scope>
    <source>
        <strain evidence="4">HAMBI 2942 / LMG 23838 / WSM1271</strain>
    </source>
</reference>
<feature type="coiled-coil region" evidence="1">
    <location>
        <begin position="171"/>
        <end position="198"/>
    </location>
</feature>
<protein>
    <recommendedName>
        <fullName evidence="2">DUF4062 domain-containing protein</fullName>
    </recommendedName>
</protein>